<evidence type="ECO:0000313" key="9">
    <source>
        <dbReference type="Proteomes" id="UP000016895"/>
    </source>
</evidence>
<dbReference type="SMART" id="SM00346">
    <property type="entry name" value="HTH_ICLR"/>
    <property type="match status" value="1"/>
</dbReference>
<reference evidence="8 9" key="1">
    <citation type="journal article" date="2013" name="ISME J.">
        <title>Comparative genomics of pathogenic lineages of Vibrio nigripulchritudo identifies virulence-associated traits.</title>
        <authorList>
            <person name="Goudenege D."/>
            <person name="Labreuche Y."/>
            <person name="Krin E."/>
            <person name="Ansquer D."/>
            <person name="Mangenot S."/>
            <person name="Calteau A."/>
            <person name="Medigue C."/>
            <person name="Mazel D."/>
            <person name="Polz M.F."/>
            <person name="Le Roux F."/>
        </authorList>
    </citation>
    <scope>NUCLEOTIDE SEQUENCE [LARGE SCALE GENOMIC DNA]</scope>
    <source>
        <strain evidence="9">SnF1</strain>
    </source>
</reference>
<dbReference type="Pfam" id="PF01614">
    <property type="entry name" value="IclR_C"/>
    <property type="match status" value="1"/>
</dbReference>
<keyword evidence="2" id="KW-0238">DNA-binding</keyword>
<dbReference type="InterPro" id="IPR050707">
    <property type="entry name" value="HTH_MetabolicPath_Reg"/>
</dbReference>
<feature type="domain" description="HTH iclR-type" evidence="6">
    <location>
        <begin position="15"/>
        <end position="77"/>
    </location>
</feature>
<feature type="domain" description="IclR-ED" evidence="7">
    <location>
        <begin position="78"/>
        <end position="262"/>
    </location>
</feature>
<dbReference type="PROSITE" id="PS51078">
    <property type="entry name" value="ICLR_ED"/>
    <property type="match status" value="1"/>
</dbReference>
<evidence type="ECO:0000256" key="3">
    <source>
        <dbReference type="ARBA" id="ARBA00023163"/>
    </source>
</evidence>
<dbReference type="InterPro" id="IPR005471">
    <property type="entry name" value="Tscrpt_reg_IclR_N"/>
</dbReference>
<keyword evidence="3" id="KW-0804">Transcription</keyword>
<evidence type="ECO:0000259" key="6">
    <source>
        <dbReference type="PROSITE" id="PS51077"/>
    </source>
</evidence>
<evidence type="ECO:0000259" key="7">
    <source>
        <dbReference type="PROSITE" id="PS51078"/>
    </source>
</evidence>
<dbReference type="KEGG" id="vni:VIBNI_B1907"/>
<dbReference type="InterPro" id="IPR036388">
    <property type="entry name" value="WH-like_DNA-bd_sf"/>
</dbReference>
<evidence type="ECO:0000256" key="2">
    <source>
        <dbReference type="ARBA" id="ARBA00023125"/>
    </source>
</evidence>
<dbReference type="InterPro" id="IPR014757">
    <property type="entry name" value="Tscrpt_reg_IclR_C"/>
</dbReference>
<dbReference type="PROSITE" id="PS51077">
    <property type="entry name" value="HTH_ICLR"/>
    <property type="match status" value="1"/>
</dbReference>
<proteinExistence type="predicted"/>
<dbReference type="Gene3D" id="1.10.10.10">
    <property type="entry name" value="Winged helix-like DNA-binding domain superfamily/Winged helix DNA-binding domain"/>
    <property type="match status" value="1"/>
</dbReference>
<evidence type="ECO:0000313" key="8">
    <source>
        <dbReference type="EMBL" id="CCO61626.1"/>
    </source>
</evidence>
<evidence type="ECO:0000256" key="5">
    <source>
        <dbReference type="ARBA" id="ARBA00042627"/>
    </source>
</evidence>
<dbReference type="AlphaFoldDB" id="U4KEP8"/>
<gene>
    <name evidence="8" type="ORF">VIBNI_B1907</name>
</gene>
<evidence type="ECO:0000256" key="1">
    <source>
        <dbReference type="ARBA" id="ARBA00023015"/>
    </source>
</evidence>
<dbReference type="PANTHER" id="PTHR30136">
    <property type="entry name" value="HELIX-TURN-HELIX TRANSCRIPTIONAL REGULATOR, ICLR FAMILY"/>
    <property type="match status" value="1"/>
</dbReference>
<dbReference type="GO" id="GO:0003677">
    <property type="term" value="F:DNA binding"/>
    <property type="evidence" value="ECO:0007669"/>
    <property type="project" value="UniProtKB-KW"/>
</dbReference>
<keyword evidence="1" id="KW-0805">Transcription regulation</keyword>
<dbReference type="SUPFAM" id="SSF55781">
    <property type="entry name" value="GAF domain-like"/>
    <property type="match status" value="1"/>
</dbReference>
<evidence type="ECO:0000256" key="4">
    <source>
        <dbReference type="ARBA" id="ARBA00040379"/>
    </source>
</evidence>
<dbReference type="PATRIC" id="fig|1260221.3.peg.5482"/>
<dbReference type="InterPro" id="IPR036390">
    <property type="entry name" value="WH_DNA-bd_sf"/>
</dbReference>
<name>U4KEP8_9VIBR</name>
<dbReference type="InterPro" id="IPR029016">
    <property type="entry name" value="GAF-like_dom_sf"/>
</dbReference>
<sequence>MESMSEERKNNALYVGAVEKAFVVLESFIGTAESLSLTEIVKLTGMTKSAAQRYIYTLETLGYLVKDPDSKRYKIAMRSLFPASQFLSTDPLINAAYPHIVQLRQQVDARIGLSVPFQDDIAYLIPLQSNKEAYQNDFPGFRLPLFCTTSGRLFLSSKTSEAVQHYLEHSNLKKVTPYTQTDPNEIIQEVSTAREQGFCITHQEVRQGNLNLSVPIYDSHHQVKACLVAVVQTPSWDEERLKQDLLPLMRDVAARINPNNRLGL</sequence>
<dbReference type="EMBL" id="FO203527">
    <property type="protein sequence ID" value="CCO61626.1"/>
    <property type="molecule type" value="Genomic_DNA"/>
</dbReference>
<dbReference type="STRING" id="28173.VIBNI_B1907"/>
<dbReference type="Pfam" id="PF09339">
    <property type="entry name" value="HTH_IclR"/>
    <property type="match status" value="1"/>
</dbReference>
<dbReference type="Gene3D" id="3.30.450.40">
    <property type="match status" value="1"/>
</dbReference>
<protein>
    <recommendedName>
        <fullName evidence="4">HTH-type transcriptional repressor AllR</fullName>
    </recommendedName>
    <alternativeName>
        <fullName evidence="5">Negative regulator of allantoin and glyoxylate utilization operons</fullName>
    </alternativeName>
</protein>
<dbReference type="RefSeq" id="WP_022562026.1">
    <property type="nucleotide sequence ID" value="NC_022543.1"/>
</dbReference>
<dbReference type="PANTHER" id="PTHR30136:SF24">
    <property type="entry name" value="HTH-TYPE TRANSCRIPTIONAL REPRESSOR ALLR"/>
    <property type="match status" value="1"/>
</dbReference>
<dbReference type="GO" id="GO:0045892">
    <property type="term" value="P:negative regulation of DNA-templated transcription"/>
    <property type="evidence" value="ECO:0007669"/>
    <property type="project" value="TreeGrafter"/>
</dbReference>
<accession>U4KEP8</accession>
<organism evidence="8 9">
    <name type="scientific">Vibrio nigripulchritudo</name>
    <dbReference type="NCBI Taxonomy" id="28173"/>
    <lineage>
        <taxon>Bacteria</taxon>
        <taxon>Pseudomonadati</taxon>
        <taxon>Pseudomonadota</taxon>
        <taxon>Gammaproteobacteria</taxon>
        <taxon>Vibrionales</taxon>
        <taxon>Vibrionaceae</taxon>
        <taxon>Vibrio</taxon>
    </lineage>
</organism>
<dbReference type="SUPFAM" id="SSF46785">
    <property type="entry name" value="Winged helix' DNA-binding domain"/>
    <property type="match status" value="1"/>
</dbReference>
<dbReference type="Proteomes" id="UP000016895">
    <property type="component" value="Chromosome 2"/>
</dbReference>
<keyword evidence="9" id="KW-1185">Reference proteome</keyword>
<dbReference type="GO" id="GO:0003700">
    <property type="term" value="F:DNA-binding transcription factor activity"/>
    <property type="evidence" value="ECO:0007669"/>
    <property type="project" value="TreeGrafter"/>
</dbReference>